<dbReference type="EMBL" id="CP000613">
    <property type="protein sequence ID" value="ACJ00440.1"/>
    <property type="molecule type" value="Genomic_DNA"/>
</dbReference>
<dbReference type="AlphaFoldDB" id="B6IVW6"/>
<sequence length="662" mass="71819">MTQSDSPLEVFKRATGACVRAIAEKRELTVGFSAEPAGASGTRVRVPLPARDLNPRDVAGVRGAADAVALRLKHHDAALHALRQPTSETARQSYDALEQARCEALGASAMAGVAANLEAALEERYRRQGFDRITEREQAPLADALRLLAREAMTGETPPASAAAAVALWRPWVTEKLGKGLEDLGRVMHDQEAFARTARRLLADLDMEVGAEPEPEPGEEQPQTDTPEDSGDDQEQSEGGEQQGGDAQDSASGEEQQAPAEEMAAGGESREEEAETTEGAGSEEPGAPGRPGRPDARRNEPDPAAYRAFTTEFDEVVEADDLCDPDELARLRLMLDQQLQHLHGMIAKLANRLQRRLLAKQTRAWEFDLEEGILDAARLSRVVVNPVLPLSFKRENETDFRDTVVGLLIDNSGSMRGRPITIAAMSADILARTLERCGVKVEILGFTTRAWKGGQSRERWIAAGKPPAPGRLNDLRHIVYKSADAPWRRARRNLGLMLREGILKENIDGEALLWAHNRLIARPEQRRILMVISDGAPVDDSTLSVNAGNYLERHLRQVIGQIEAHSPVELIAIGIGHDVTRYYRRAVTIVDAEQLGGTVMEKLAELFDEDIRPARRPPGAPRSAHPGGHPGGPPGGQGSAPSPLAGLARGSKTALAVRRSVG</sequence>
<dbReference type="CDD" id="cd01454">
    <property type="entry name" value="vWA_norD_type"/>
    <property type="match status" value="1"/>
</dbReference>
<dbReference type="InterPro" id="IPR036465">
    <property type="entry name" value="vWFA_dom_sf"/>
</dbReference>
<keyword evidence="4" id="KW-0436">Ligase</keyword>
<organism evidence="4 5">
    <name type="scientific">Rhodospirillum centenum (strain ATCC 51521 / SW)</name>
    <dbReference type="NCBI Taxonomy" id="414684"/>
    <lineage>
        <taxon>Bacteria</taxon>
        <taxon>Pseudomonadati</taxon>
        <taxon>Pseudomonadota</taxon>
        <taxon>Alphaproteobacteria</taxon>
        <taxon>Rhodospirillales</taxon>
        <taxon>Rhodospirillaceae</taxon>
        <taxon>Rhodospirillum</taxon>
    </lineage>
</organism>
<dbReference type="STRING" id="414684.RC1_3074"/>
<dbReference type="InterPro" id="IPR051928">
    <property type="entry name" value="NorD/CobT"/>
</dbReference>
<dbReference type="Proteomes" id="UP000001591">
    <property type="component" value="Chromosome"/>
</dbReference>
<accession>B6IVW6</accession>
<dbReference type="GO" id="GO:0051116">
    <property type="term" value="F:cobaltochelatase activity"/>
    <property type="evidence" value="ECO:0007669"/>
    <property type="project" value="UniProtKB-UniRule"/>
</dbReference>
<dbReference type="HOGENOM" id="CLU_031624_0_0_5"/>
<evidence type="ECO:0000256" key="1">
    <source>
        <dbReference type="NCBIfam" id="TIGR01651"/>
    </source>
</evidence>
<dbReference type="KEGG" id="rce:RC1_3074"/>
<evidence type="ECO:0000256" key="2">
    <source>
        <dbReference type="SAM" id="MobiDB-lite"/>
    </source>
</evidence>
<dbReference type="InterPro" id="IPR006538">
    <property type="entry name" value="CobT"/>
</dbReference>
<dbReference type="Gene3D" id="3.40.50.410">
    <property type="entry name" value="von Willebrand factor, type A domain"/>
    <property type="match status" value="1"/>
</dbReference>
<evidence type="ECO:0000313" key="5">
    <source>
        <dbReference type="Proteomes" id="UP000001591"/>
    </source>
</evidence>
<feature type="compositionally biased region" description="Acidic residues" evidence="2">
    <location>
        <begin position="226"/>
        <end position="238"/>
    </location>
</feature>
<dbReference type="SUPFAM" id="SSF53300">
    <property type="entry name" value="vWA-like"/>
    <property type="match status" value="1"/>
</dbReference>
<feature type="region of interest" description="Disordered" evidence="2">
    <location>
        <begin position="612"/>
        <end position="662"/>
    </location>
</feature>
<gene>
    <name evidence="4" type="ordered locus">RC1_3074</name>
</gene>
<dbReference type="Pfam" id="PF11775">
    <property type="entry name" value="CobT_C"/>
    <property type="match status" value="1"/>
</dbReference>
<dbReference type="PANTHER" id="PTHR41248:SF1">
    <property type="entry name" value="NORD PROTEIN"/>
    <property type="match status" value="1"/>
</dbReference>
<feature type="compositionally biased region" description="Acidic residues" evidence="2">
    <location>
        <begin position="210"/>
        <end position="219"/>
    </location>
</feature>
<protein>
    <recommendedName>
        <fullName evidence="1">Cobaltochelatase subunit CobT</fullName>
        <ecNumber evidence="1">6.6.1.2</ecNumber>
    </recommendedName>
</protein>
<name>B6IVW6_RHOCS</name>
<dbReference type="RefSeq" id="WP_012568220.1">
    <property type="nucleotide sequence ID" value="NC_011420.2"/>
</dbReference>
<feature type="compositionally biased region" description="Low complexity" evidence="2">
    <location>
        <begin position="277"/>
        <end position="287"/>
    </location>
</feature>
<dbReference type="InterPro" id="IPR002035">
    <property type="entry name" value="VWF_A"/>
</dbReference>
<feature type="domain" description="VWFA" evidence="3">
    <location>
        <begin position="404"/>
        <end position="595"/>
    </location>
</feature>
<dbReference type="PIRSF" id="PIRSF031715">
    <property type="entry name" value="Cob_chel_CobT"/>
    <property type="match status" value="1"/>
</dbReference>
<evidence type="ECO:0000259" key="3">
    <source>
        <dbReference type="PROSITE" id="PS50234"/>
    </source>
</evidence>
<dbReference type="Pfam" id="PF06213">
    <property type="entry name" value="CobT"/>
    <property type="match status" value="1"/>
</dbReference>
<dbReference type="PANTHER" id="PTHR41248">
    <property type="entry name" value="NORD PROTEIN"/>
    <property type="match status" value="1"/>
</dbReference>
<dbReference type="SMART" id="SM00327">
    <property type="entry name" value="VWA"/>
    <property type="match status" value="1"/>
</dbReference>
<dbReference type="NCBIfam" id="TIGR01651">
    <property type="entry name" value="CobT"/>
    <property type="match status" value="1"/>
</dbReference>
<proteinExistence type="predicted"/>
<feature type="compositionally biased region" description="Basic and acidic residues" evidence="2">
    <location>
        <begin position="292"/>
        <end position="301"/>
    </location>
</feature>
<feature type="region of interest" description="Disordered" evidence="2">
    <location>
        <begin position="210"/>
        <end position="301"/>
    </location>
</feature>
<dbReference type="GO" id="GO:0009236">
    <property type="term" value="P:cobalamin biosynthetic process"/>
    <property type="evidence" value="ECO:0007669"/>
    <property type="project" value="UniProtKB-UniRule"/>
</dbReference>
<dbReference type="PROSITE" id="PS50234">
    <property type="entry name" value="VWFA"/>
    <property type="match status" value="1"/>
</dbReference>
<keyword evidence="5" id="KW-1185">Reference proteome</keyword>
<feature type="compositionally biased region" description="Low complexity" evidence="2">
    <location>
        <begin position="239"/>
        <end position="267"/>
    </location>
</feature>
<dbReference type="InterPro" id="IPR025861">
    <property type="entry name" value="CobT_VWA_dom"/>
</dbReference>
<dbReference type="OrthoDB" id="9764783at2"/>
<dbReference type="eggNOG" id="COG4547">
    <property type="taxonomic scope" value="Bacteria"/>
</dbReference>
<evidence type="ECO:0000313" key="4">
    <source>
        <dbReference type="EMBL" id="ACJ00440.1"/>
    </source>
</evidence>
<dbReference type="EC" id="6.6.1.2" evidence="1"/>
<reference evidence="4 5" key="1">
    <citation type="journal article" date="2010" name="BMC Genomics">
        <title>Metabolic flexibility revealed in the genome of the cyst-forming alpha-1 proteobacterium Rhodospirillum centenum.</title>
        <authorList>
            <person name="Lu Y.K."/>
            <person name="Marden J."/>
            <person name="Han M."/>
            <person name="Swingley W.D."/>
            <person name="Mastrian S.D."/>
            <person name="Chowdhury S.R."/>
            <person name="Hao J."/>
            <person name="Helmy T."/>
            <person name="Kim S."/>
            <person name="Kurdoglu A.A."/>
            <person name="Matthies H.J."/>
            <person name="Rollo D."/>
            <person name="Stothard P."/>
            <person name="Blankenship R.E."/>
            <person name="Bauer C.E."/>
            <person name="Touchman J.W."/>
        </authorList>
    </citation>
    <scope>NUCLEOTIDE SEQUENCE [LARGE SCALE GENOMIC DNA]</scope>
    <source>
        <strain evidence="5">ATCC 51521 / SW</strain>
    </source>
</reference>
<feature type="compositionally biased region" description="Gly residues" evidence="2">
    <location>
        <begin position="628"/>
        <end position="638"/>
    </location>
</feature>